<evidence type="ECO:0000313" key="1">
    <source>
        <dbReference type="EMBL" id="SDX19119.1"/>
    </source>
</evidence>
<reference evidence="2" key="1">
    <citation type="submission" date="2016-10" db="EMBL/GenBank/DDBJ databases">
        <authorList>
            <person name="Varghese N."/>
            <person name="Submissions S."/>
        </authorList>
    </citation>
    <scope>NUCLEOTIDE SEQUENCE [LARGE SCALE GENOMIC DNA]</scope>
    <source>
        <strain evidence="2">NRRL B-59562</strain>
    </source>
</reference>
<gene>
    <name evidence="1" type="ORF">SAMN05216287_2390</name>
</gene>
<keyword evidence="2" id="KW-1185">Reference proteome</keyword>
<protein>
    <submittedName>
        <fullName evidence="1">Uncharacterized protein</fullName>
    </submittedName>
</protein>
<proteinExistence type="predicted"/>
<dbReference type="Proteomes" id="UP000243778">
    <property type="component" value="Unassembled WGS sequence"/>
</dbReference>
<name>A0A1H2ZQT1_9PSED</name>
<evidence type="ECO:0000313" key="2">
    <source>
        <dbReference type="Proteomes" id="UP000243778"/>
    </source>
</evidence>
<dbReference type="EMBL" id="FNNU01000003">
    <property type="protein sequence ID" value="SDX19119.1"/>
    <property type="molecule type" value="Genomic_DNA"/>
</dbReference>
<organism evidence="1 2">
    <name type="scientific">Pseudomonas kuykendallii</name>
    <dbReference type="NCBI Taxonomy" id="1007099"/>
    <lineage>
        <taxon>Bacteria</taxon>
        <taxon>Pseudomonadati</taxon>
        <taxon>Pseudomonadota</taxon>
        <taxon>Gammaproteobacteria</taxon>
        <taxon>Pseudomonadales</taxon>
        <taxon>Pseudomonadaceae</taxon>
        <taxon>Pseudomonas</taxon>
    </lineage>
</organism>
<sequence length="98" mass="10738">MEVGLVAAHSVFKSLRLHGREKCRDRRAGYRPVAALAVAQAQCTSVRLPLNTRLNLRRGSIIVPQLPTSRPRHLSLTTGSRPLASLAGTAFRSPLTKR</sequence>
<dbReference type="AlphaFoldDB" id="A0A1H2ZQT1"/>
<accession>A0A1H2ZQT1</accession>